<dbReference type="SUPFAM" id="SSF46689">
    <property type="entry name" value="Homeodomain-like"/>
    <property type="match status" value="1"/>
</dbReference>
<evidence type="ECO:0000256" key="2">
    <source>
        <dbReference type="ARBA" id="ARBA00022679"/>
    </source>
</evidence>
<dbReference type="GO" id="GO:0043484">
    <property type="term" value="P:regulation of RNA splicing"/>
    <property type="evidence" value="ECO:0007669"/>
    <property type="project" value="TreeGrafter"/>
</dbReference>
<dbReference type="GO" id="GO:0004674">
    <property type="term" value="F:protein serine/threonine kinase activity"/>
    <property type="evidence" value="ECO:0007669"/>
    <property type="project" value="UniProtKB-KW"/>
</dbReference>
<dbReference type="PANTHER" id="PTHR45646:SF11">
    <property type="entry name" value="SERINE_THREONINE-PROTEIN KINASE DOA"/>
    <property type="match status" value="1"/>
</dbReference>
<dbReference type="VEuPathDB" id="FungiDB:ATEG_10131"/>
<dbReference type="SUPFAM" id="SSF56112">
    <property type="entry name" value="Protein kinase-like (PK-like)"/>
    <property type="match status" value="1"/>
</dbReference>
<evidence type="ECO:0000256" key="1">
    <source>
        <dbReference type="ARBA" id="ARBA00022527"/>
    </source>
</evidence>
<proteinExistence type="predicted"/>
<dbReference type="EMBL" id="BLJY01000006">
    <property type="protein sequence ID" value="GFF17349.1"/>
    <property type="molecule type" value="Genomic_DNA"/>
</dbReference>
<dbReference type="PROSITE" id="PS00108">
    <property type="entry name" value="PROTEIN_KINASE_ST"/>
    <property type="match status" value="1"/>
</dbReference>
<dbReference type="Proteomes" id="UP000452235">
    <property type="component" value="Unassembled WGS sequence"/>
</dbReference>
<reference evidence="8 9" key="1">
    <citation type="submission" date="2020-01" db="EMBL/GenBank/DDBJ databases">
        <title>Aspergillus terreus IFO 6365 whole genome shotgun sequence.</title>
        <authorList>
            <person name="Kanamasa S."/>
            <person name="Takahashi H."/>
        </authorList>
    </citation>
    <scope>NUCLEOTIDE SEQUENCE [LARGE SCALE GENOMIC DNA]</scope>
    <source>
        <strain evidence="8 9">IFO 6365</strain>
    </source>
</reference>
<dbReference type="Pfam" id="PF11427">
    <property type="entry name" value="HTH_Tnp_Tc3_1"/>
    <property type="match status" value="1"/>
</dbReference>
<dbReference type="GO" id="GO:0005524">
    <property type="term" value="F:ATP binding"/>
    <property type="evidence" value="ECO:0007669"/>
    <property type="project" value="UniProtKB-KW"/>
</dbReference>
<dbReference type="InterPro" id="IPR025898">
    <property type="entry name" value="Tc3_transposase_DNA-bd_dom"/>
</dbReference>
<evidence type="ECO:0000313" key="9">
    <source>
        <dbReference type="Proteomes" id="UP000452235"/>
    </source>
</evidence>
<protein>
    <submittedName>
        <fullName evidence="8">Kinase-like protein</fullName>
    </submittedName>
</protein>
<feature type="compositionally biased region" description="Polar residues" evidence="6">
    <location>
        <begin position="408"/>
        <end position="425"/>
    </location>
</feature>
<dbReference type="InterPro" id="IPR011009">
    <property type="entry name" value="Kinase-like_dom_sf"/>
</dbReference>
<dbReference type="OrthoDB" id="5979581at2759"/>
<dbReference type="InterPro" id="IPR036388">
    <property type="entry name" value="WH-like_DNA-bd_sf"/>
</dbReference>
<dbReference type="InterPro" id="IPR000719">
    <property type="entry name" value="Prot_kinase_dom"/>
</dbReference>
<dbReference type="InterPro" id="IPR008271">
    <property type="entry name" value="Ser/Thr_kinase_AS"/>
</dbReference>
<comment type="caution">
    <text evidence="8">The sequence shown here is derived from an EMBL/GenBank/DDBJ whole genome shotgun (WGS) entry which is preliminary data.</text>
</comment>
<dbReference type="Pfam" id="PF00069">
    <property type="entry name" value="Pkinase"/>
    <property type="match status" value="1"/>
</dbReference>
<dbReference type="GO" id="GO:0005634">
    <property type="term" value="C:nucleus"/>
    <property type="evidence" value="ECO:0007669"/>
    <property type="project" value="TreeGrafter"/>
</dbReference>
<dbReference type="GO" id="GO:0003677">
    <property type="term" value="F:DNA binding"/>
    <property type="evidence" value="ECO:0007669"/>
    <property type="project" value="InterPro"/>
</dbReference>
<keyword evidence="5" id="KW-0067">ATP-binding</keyword>
<dbReference type="AlphaFoldDB" id="A0A5M3YZ00"/>
<dbReference type="PROSITE" id="PS50011">
    <property type="entry name" value="PROTEIN_KINASE_DOM"/>
    <property type="match status" value="1"/>
</dbReference>
<feature type="compositionally biased region" description="Polar residues" evidence="6">
    <location>
        <begin position="545"/>
        <end position="557"/>
    </location>
</feature>
<sequence length="580" mass="66227">MLASLLRSLPPLGRAWKPLDFSNPNFVRIPLSQKMEEETMPDYVASRYYPARIGEIFKDRYQIVGKLGFGASSTVWLARDMNYRRYVTLKIFIKSMSMGQQLDDELQMYKRLERGSKNHPGRSAVRSLLDSFDVNGPEDKHRCLVHPPLWDSVLTFLHRNPEQRLPAPVLAFVLKRLFLALDYLHTECQIIHTDIKADNIMFGIADDLVFSEFEENELQSPCPRKELDGRTIYVSRELRMPRNWGAPVLCDFGSAVPGGEEHTEDIQPNIYRAPEVILEVPWTYSVDIWNVGCMIWNIFEAESLFTGYDPESQTYRSRAHLAEIIKLLGPPPPSLLARGKLNHKFFSGEDDLRAKVPSEGRIPLERRETTLHGQDKANFLRLMQKMLQWEPANRSSARELQEDEWISPNESTSNEGTPNSSTPNSSKKRRRPELSEYDRGVICGMRLAGASLNEISRKLNTSRSTVQYTIKKQEAREAGKTQKRSGRPHIISPEAEDHIVRLLEADHAVTYKAIREAVNLTASDETIRRVFKKRGLAHLREQMNPEAQSRRVSSSMYQRLVRPEGTAETALGALDTPGGQ</sequence>
<evidence type="ECO:0000259" key="7">
    <source>
        <dbReference type="PROSITE" id="PS50011"/>
    </source>
</evidence>
<evidence type="ECO:0000256" key="6">
    <source>
        <dbReference type="SAM" id="MobiDB-lite"/>
    </source>
</evidence>
<dbReference type="InterPro" id="IPR009057">
    <property type="entry name" value="Homeodomain-like_sf"/>
</dbReference>
<dbReference type="Gene3D" id="1.10.10.10">
    <property type="entry name" value="Winged helix-like DNA-binding domain superfamily/Winged helix DNA-binding domain"/>
    <property type="match status" value="1"/>
</dbReference>
<dbReference type="InterPro" id="IPR051175">
    <property type="entry name" value="CLK_kinases"/>
</dbReference>
<evidence type="ECO:0000256" key="3">
    <source>
        <dbReference type="ARBA" id="ARBA00022741"/>
    </source>
</evidence>
<dbReference type="SMART" id="SM00220">
    <property type="entry name" value="S_TKc"/>
    <property type="match status" value="1"/>
</dbReference>
<accession>A0A5M3YZ00</accession>
<evidence type="ECO:0000313" key="8">
    <source>
        <dbReference type="EMBL" id="GFF17349.1"/>
    </source>
</evidence>
<evidence type="ECO:0000256" key="4">
    <source>
        <dbReference type="ARBA" id="ARBA00022777"/>
    </source>
</evidence>
<dbReference type="Gene3D" id="1.10.510.10">
    <property type="entry name" value="Transferase(Phosphotransferase) domain 1"/>
    <property type="match status" value="1"/>
</dbReference>
<keyword evidence="4 8" id="KW-0418">Kinase</keyword>
<gene>
    <name evidence="8" type="ORF">ATEIFO6365_0006069700</name>
</gene>
<dbReference type="Gene3D" id="3.30.200.20">
    <property type="entry name" value="Phosphorylase Kinase, domain 1"/>
    <property type="match status" value="1"/>
</dbReference>
<feature type="domain" description="Protein kinase" evidence="7">
    <location>
        <begin position="61"/>
        <end position="406"/>
    </location>
</feature>
<keyword evidence="9" id="KW-1185">Reference proteome</keyword>
<keyword evidence="2" id="KW-0808">Transferase</keyword>
<keyword evidence="3" id="KW-0547">Nucleotide-binding</keyword>
<keyword evidence="1" id="KW-0723">Serine/threonine-protein kinase</keyword>
<organism evidence="8 9">
    <name type="scientific">Aspergillus terreus</name>
    <dbReference type="NCBI Taxonomy" id="33178"/>
    <lineage>
        <taxon>Eukaryota</taxon>
        <taxon>Fungi</taxon>
        <taxon>Dikarya</taxon>
        <taxon>Ascomycota</taxon>
        <taxon>Pezizomycotina</taxon>
        <taxon>Eurotiomycetes</taxon>
        <taxon>Eurotiomycetidae</taxon>
        <taxon>Eurotiales</taxon>
        <taxon>Aspergillaceae</taxon>
        <taxon>Aspergillus</taxon>
        <taxon>Aspergillus subgen. Circumdati</taxon>
    </lineage>
</organism>
<feature type="region of interest" description="Disordered" evidence="6">
    <location>
        <begin position="393"/>
        <end position="435"/>
    </location>
</feature>
<dbReference type="PANTHER" id="PTHR45646">
    <property type="entry name" value="SERINE/THREONINE-PROTEIN KINASE DOA-RELATED"/>
    <property type="match status" value="1"/>
</dbReference>
<feature type="region of interest" description="Disordered" evidence="6">
    <location>
        <begin position="543"/>
        <end position="580"/>
    </location>
</feature>
<evidence type="ECO:0000256" key="5">
    <source>
        <dbReference type="ARBA" id="ARBA00022840"/>
    </source>
</evidence>
<name>A0A5M3YZ00_ASPTE</name>